<dbReference type="Proteomes" id="UP000789508">
    <property type="component" value="Unassembled WGS sequence"/>
</dbReference>
<protein>
    <submittedName>
        <fullName evidence="3">4943_t:CDS:1</fullName>
    </submittedName>
</protein>
<keyword evidence="2" id="KW-1133">Transmembrane helix</keyword>
<feature type="region of interest" description="Disordered" evidence="1">
    <location>
        <begin position="1"/>
        <end position="74"/>
    </location>
</feature>
<feature type="region of interest" description="Disordered" evidence="1">
    <location>
        <begin position="323"/>
        <end position="360"/>
    </location>
</feature>
<proteinExistence type="predicted"/>
<feature type="transmembrane region" description="Helical" evidence="2">
    <location>
        <begin position="367"/>
        <end position="391"/>
    </location>
</feature>
<evidence type="ECO:0000256" key="1">
    <source>
        <dbReference type="SAM" id="MobiDB-lite"/>
    </source>
</evidence>
<keyword evidence="4" id="KW-1185">Reference proteome</keyword>
<dbReference type="EMBL" id="CAJVPS010019686">
    <property type="protein sequence ID" value="CAG8701906.1"/>
    <property type="molecule type" value="Genomic_DNA"/>
</dbReference>
<name>A0A9N9N5D5_9GLOM</name>
<evidence type="ECO:0000313" key="3">
    <source>
        <dbReference type="EMBL" id="CAG8701906.1"/>
    </source>
</evidence>
<gene>
    <name evidence="3" type="ORF">ALEPTO_LOCUS11610</name>
</gene>
<evidence type="ECO:0000256" key="2">
    <source>
        <dbReference type="SAM" id="Phobius"/>
    </source>
</evidence>
<feature type="transmembrane region" description="Helical" evidence="2">
    <location>
        <begin position="403"/>
        <end position="421"/>
    </location>
</feature>
<dbReference type="AlphaFoldDB" id="A0A9N9N5D5"/>
<feature type="transmembrane region" description="Helical" evidence="2">
    <location>
        <begin position="467"/>
        <end position="487"/>
    </location>
</feature>
<feature type="transmembrane region" description="Helical" evidence="2">
    <location>
        <begin position="507"/>
        <end position="527"/>
    </location>
</feature>
<keyword evidence="2" id="KW-0812">Transmembrane</keyword>
<feature type="compositionally biased region" description="Low complexity" evidence="1">
    <location>
        <begin position="49"/>
        <end position="61"/>
    </location>
</feature>
<accession>A0A9N9N5D5</accession>
<reference evidence="3" key="1">
    <citation type="submission" date="2021-06" db="EMBL/GenBank/DDBJ databases">
        <authorList>
            <person name="Kallberg Y."/>
            <person name="Tangrot J."/>
            <person name="Rosling A."/>
        </authorList>
    </citation>
    <scope>NUCLEOTIDE SEQUENCE</scope>
    <source>
        <strain evidence="3">FL130A</strain>
    </source>
</reference>
<comment type="caution">
    <text evidence="3">The sequence shown here is derived from an EMBL/GenBank/DDBJ whole genome shotgun (WGS) entry which is preliminary data.</text>
</comment>
<evidence type="ECO:0000313" key="4">
    <source>
        <dbReference type="Proteomes" id="UP000789508"/>
    </source>
</evidence>
<feature type="compositionally biased region" description="Polar residues" evidence="1">
    <location>
        <begin position="62"/>
        <end position="74"/>
    </location>
</feature>
<feature type="compositionally biased region" description="Polar residues" evidence="1">
    <location>
        <begin position="1"/>
        <end position="24"/>
    </location>
</feature>
<dbReference type="OrthoDB" id="10617642at2759"/>
<organism evidence="3 4">
    <name type="scientific">Ambispora leptoticha</name>
    <dbReference type="NCBI Taxonomy" id="144679"/>
    <lineage>
        <taxon>Eukaryota</taxon>
        <taxon>Fungi</taxon>
        <taxon>Fungi incertae sedis</taxon>
        <taxon>Mucoromycota</taxon>
        <taxon>Glomeromycotina</taxon>
        <taxon>Glomeromycetes</taxon>
        <taxon>Archaeosporales</taxon>
        <taxon>Ambisporaceae</taxon>
        <taxon>Ambispora</taxon>
    </lineage>
</organism>
<keyword evidence="2" id="KW-0472">Membrane</keyword>
<sequence>MSSTLASPSTTKSQRDITTATTSDCNDEGFESTEEHYVEDSFSTSTSKSNNINDDANTSNNQTRTSKNYPLTSTTNHTMISNVEVNSNHDSQIKNNTIMSSMNTPQISTPNNLRSRPQLPNIITALPHNQFYQNDPSLEGHATQKMPQRHLSDPVILQQSPFPISQRHLSDPMVLQQSPFPMSQILQQRSNSIPSAIPATQPVYILQSPIQLVPLTNQIYSPPTKIDRIKDPNGKLISSEKNTQKITKKILKNPNSPIAQQIGTSPPMSPSLQGIPQSPISPVMARYSVIQQIPAHPQPLHPQTPGINYPLFLNNNTSPPVPIVKKEGLPSTSTPANKDKKDDESGQETEQESGPSPMEKPRWHQRLSWIIICFLNLVNLVASMILLYIYFTNPSLKTQFSRYAFLCLFLIELGARIIITYRIHNKFTKNELTPTDVICCTLFKKEFFLLVGKTNLKPSQIRNLSNLGDYTCFFHIIFFVYAFITNYGHSNDDNSEPKVPFLVNDLITILSYVLLSVVCLLALRLFLQPIFSIFTKCGVNNADVNNAETMTAA</sequence>